<dbReference type="Proteomes" id="UP000199206">
    <property type="component" value="Unassembled WGS sequence"/>
</dbReference>
<protein>
    <submittedName>
        <fullName evidence="3">Pimeloyl-ACP methyl ester carboxylesterase</fullName>
    </submittedName>
</protein>
<evidence type="ECO:0000313" key="3">
    <source>
        <dbReference type="EMBL" id="SEN38911.1"/>
    </source>
</evidence>
<keyword evidence="4" id="KW-1185">Reference proteome</keyword>
<accession>A0A1H8G492</accession>
<dbReference type="Gene3D" id="3.40.50.1820">
    <property type="entry name" value="alpha/beta hydrolase"/>
    <property type="match status" value="1"/>
</dbReference>
<evidence type="ECO:0000256" key="1">
    <source>
        <dbReference type="ARBA" id="ARBA00022801"/>
    </source>
</evidence>
<evidence type="ECO:0000259" key="2">
    <source>
        <dbReference type="Pfam" id="PF12146"/>
    </source>
</evidence>
<dbReference type="EMBL" id="FOCF01000006">
    <property type="protein sequence ID" value="SEN38911.1"/>
    <property type="molecule type" value="Genomic_DNA"/>
</dbReference>
<reference evidence="4" key="1">
    <citation type="submission" date="2016-10" db="EMBL/GenBank/DDBJ databases">
        <authorList>
            <person name="Varghese N."/>
            <person name="Submissions S."/>
        </authorList>
    </citation>
    <scope>NUCLEOTIDE SEQUENCE [LARGE SCALE GENOMIC DNA]</scope>
    <source>
        <strain evidence="4">S6-262</strain>
    </source>
</reference>
<dbReference type="OrthoDB" id="9813296at2"/>
<dbReference type="Pfam" id="PF12146">
    <property type="entry name" value="Hydrolase_4"/>
    <property type="match status" value="1"/>
</dbReference>
<gene>
    <name evidence="3" type="ORF">SAMN05192583_2699</name>
</gene>
<dbReference type="STRING" id="1166340.SAMN05192583_2699"/>
<dbReference type="SUPFAM" id="SSF53474">
    <property type="entry name" value="alpha/beta-Hydrolases"/>
    <property type="match status" value="1"/>
</dbReference>
<dbReference type="InterPro" id="IPR029058">
    <property type="entry name" value="AB_hydrolase_fold"/>
</dbReference>
<organism evidence="3 4">
    <name type="scientific">Sphingomonas gellani</name>
    <dbReference type="NCBI Taxonomy" id="1166340"/>
    <lineage>
        <taxon>Bacteria</taxon>
        <taxon>Pseudomonadati</taxon>
        <taxon>Pseudomonadota</taxon>
        <taxon>Alphaproteobacteria</taxon>
        <taxon>Sphingomonadales</taxon>
        <taxon>Sphingomonadaceae</taxon>
        <taxon>Sphingomonas</taxon>
    </lineage>
</organism>
<sequence>MTDATRAQPGSSPRPRLAYHLTPGTGPAVVFLPGYASDMSGTKAVALEAWARDAGRGFLRFDYGGCGQSEGKFADQTLAGWLEDVLAMIDHAVAGPVVLVGSSMGGWLMLLAARARPDRVAGLVGIAPAPDFTDWGFSTEEKMTLLQEGRLERSNPYGPEPTLYTRAFWSSGEANRLMFGEVAIDAPVRLIQGQRDPDVPWNRTVHLATLLRSADVQVTLVKDGDHRLSRDTDVALIVRAVEDLVGRS</sequence>
<dbReference type="PANTHER" id="PTHR16138:SF7">
    <property type="entry name" value="PALMITOYL-PROTEIN THIOESTERASE ABHD10, MITOCHONDRIAL"/>
    <property type="match status" value="1"/>
</dbReference>
<feature type="domain" description="Serine aminopeptidase S33" evidence="2">
    <location>
        <begin position="28"/>
        <end position="130"/>
    </location>
</feature>
<evidence type="ECO:0000313" key="4">
    <source>
        <dbReference type="Proteomes" id="UP000199206"/>
    </source>
</evidence>
<keyword evidence="1" id="KW-0378">Hydrolase</keyword>
<dbReference type="InterPro" id="IPR022742">
    <property type="entry name" value="Hydrolase_4"/>
</dbReference>
<proteinExistence type="predicted"/>
<dbReference type="RefSeq" id="WP_093666275.1">
    <property type="nucleotide sequence ID" value="NZ_FOCF01000006.1"/>
</dbReference>
<name>A0A1H8G492_9SPHN</name>
<dbReference type="PANTHER" id="PTHR16138">
    <property type="entry name" value="MYCOPHENOLIC ACID ACYL-GLUCURONIDE ESTERASE, MITOCHONDRIAL"/>
    <property type="match status" value="1"/>
</dbReference>
<dbReference type="GO" id="GO:0004553">
    <property type="term" value="F:hydrolase activity, hydrolyzing O-glycosyl compounds"/>
    <property type="evidence" value="ECO:0007669"/>
    <property type="project" value="TreeGrafter"/>
</dbReference>
<dbReference type="InterPro" id="IPR052382">
    <property type="entry name" value="ABHD10_acyl-thioesterase"/>
</dbReference>
<dbReference type="AlphaFoldDB" id="A0A1H8G492"/>